<reference evidence="2 3" key="1">
    <citation type="journal article" date="2016" name="Mol. Biol. Evol.">
        <title>Comparative Genomics of Early-Diverging Mushroom-Forming Fungi Provides Insights into the Origins of Lignocellulose Decay Capabilities.</title>
        <authorList>
            <person name="Nagy L.G."/>
            <person name="Riley R."/>
            <person name="Tritt A."/>
            <person name="Adam C."/>
            <person name="Daum C."/>
            <person name="Floudas D."/>
            <person name="Sun H."/>
            <person name="Yadav J.S."/>
            <person name="Pangilinan J."/>
            <person name="Larsson K.H."/>
            <person name="Matsuura K."/>
            <person name="Barry K."/>
            <person name="Labutti K."/>
            <person name="Kuo R."/>
            <person name="Ohm R.A."/>
            <person name="Bhattacharya S.S."/>
            <person name="Shirouzu T."/>
            <person name="Yoshinaga Y."/>
            <person name="Martin F.M."/>
            <person name="Grigoriev I.V."/>
            <person name="Hibbett D.S."/>
        </authorList>
    </citation>
    <scope>NUCLEOTIDE SEQUENCE [LARGE SCALE GENOMIC DNA]</scope>
    <source>
        <strain evidence="2 3">L-15889</strain>
    </source>
</reference>
<dbReference type="STRING" id="1314783.A0A165LML3"/>
<dbReference type="Gene3D" id="1.25.40.10">
    <property type="entry name" value="Tetratricopeptide repeat domain"/>
    <property type="match status" value="1"/>
</dbReference>
<feature type="region of interest" description="Disordered" evidence="1">
    <location>
        <begin position="39"/>
        <end position="87"/>
    </location>
</feature>
<keyword evidence="3" id="KW-1185">Reference proteome</keyword>
<feature type="region of interest" description="Disordered" evidence="1">
    <location>
        <begin position="573"/>
        <end position="611"/>
    </location>
</feature>
<feature type="compositionally biased region" description="Polar residues" evidence="1">
    <location>
        <begin position="599"/>
        <end position="610"/>
    </location>
</feature>
<accession>A0A165LML3</accession>
<organism evidence="2 3">
    <name type="scientific">Daedalea quercina L-15889</name>
    <dbReference type="NCBI Taxonomy" id="1314783"/>
    <lineage>
        <taxon>Eukaryota</taxon>
        <taxon>Fungi</taxon>
        <taxon>Dikarya</taxon>
        <taxon>Basidiomycota</taxon>
        <taxon>Agaricomycotina</taxon>
        <taxon>Agaricomycetes</taxon>
        <taxon>Polyporales</taxon>
        <taxon>Fomitopsis</taxon>
    </lineage>
</organism>
<dbReference type="InterPro" id="IPR011990">
    <property type="entry name" value="TPR-like_helical_dom_sf"/>
</dbReference>
<dbReference type="OrthoDB" id="185373at2759"/>
<evidence type="ECO:0000313" key="3">
    <source>
        <dbReference type="Proteomes" id="UP000076727"/>
    </source>
</evidence>
<evidence type="ECO:0000313" key="2">
    <source>
        <dbReference type="EMBL" id="KZT64615.1"/>
    </source>
</evidence>
<protein>
    <recommendedName>
        <fullName evidence="4">Pentacotripeptide-repeat region of PRORP domain-containing protein</fullName>
    </recommendedName>
</protein>
<gene>
    <name evidence="2" type="ORF">DAEQUDRAFT_601419</name>
</gene>
<feature type="region of interest" description="Disordered" evidence="1">
    <location>
        <begin position="652"/>
        <end position="697"/>
    </location>
</feature>
<dbReference type="EMBL" id="KV429123">
    <property type="protein sequence ID" value="KZT64615.1"/>
    <property type="molecule type" value="Genomic_DNA"/>
</dbReference>
<evidence type="ECO:0008006" key="4">
    <source>
        <dbReference type="Google" id="ProtNLM"/>
    </source>
</evidence>
<name>A0A165LML3_9APHY</name>
<dbReference type="AlphaFoldDB" id="A0A165LML3"/>
<feature type="compositionally biased region" description="Basic and acidic residues" evidence="1">
    <location>
        <begin position="47"/>
        <end position="79"/>
    </location>
</feature>
<proteinExistence type="predicted"/>
<dbReference type="Proteomes" id="UP000076727">
    <property type="component" value="Unassembled WGS sequence"/>
</dbReference>
<evidence type="ECO:0000256" key="1">
    <source>
        <dbReference type="SAM" id="MobiDB-lite"/>
    </source>
</evidence>
<sequence>MFICRHVLLRAYTPRHVTIFHTARRSLSCALPLSRPSIYAASSSKNPPREDDRGVRQDTDAARDDGIPSPHTDEAERRSNQSSTEPLLPPWLLDEAALQTEVANEPASSQNSVEARFTHEDPLDTYLGVRQEGGLFLRDFANVPHKIFEVLEAAATKRRADVIRLLVVDMVENGHFLSWQLRLACIERLLLLTEDGLLSKMQAITLFKCLQSFSQLTAISDTTKVAVSAAILAMPQSPEVDSQLLDTLALLLLNYINKGMGHTRDRAQSKDLSFRAIPVMYLLAYDLAALGLQRRSLDVLQALVKARKLSSYAMERANDDSGDYIRIVFSALIRSSISWGWRKLSSDLVQRVLPTMQHIDADVGELAVEVLGSLVAETTESTIRTAAAIIVQLMERCREYKIPQSIVQDFYVGARRHRLAELAEMVYSVSQSDLVRSRHKHVYLPPAKGTLLWFLQFLTGTQKNAHLPRVLAWQLVDENIPIAQQLRGPVIAILAGQGLATQARTLWERYAGSKEPEFVVGNASAMLRLVSLFTSLSKRSEYLNFTKAGLESAVSGPDIVDAAVACAVGQRSAERSFGGGSGTSSPVADLTLSGEADSENTTSPSSSTLLQADVTGEYEYGLSYTQVAERSLPEESPHAHALALDGDPKLVNEGASAARAPGGDLPVKSDPSLPLSAETTEVGANDEQAKSSGLSAEEARDKAVEFKDFAERVFNAFRRSRSTLKQAHHWELNAMARASFMLGQLEKGLDVFKHMFRTHQVPDLQDINVAVGFLAEYNPTAAANVIERMVRMGVEPDAVTFGSVIHHATLHGDMPLTSALIRRARELGITQLSYKTVGTLLRAAVALPDEDGRLSPRAQLQHTRDLVDSLLLAGHVPSPNMGRDCVVAALRADDPGAAFRFWQLLMKDKTEWDDESQAGTRQLIARRIRKHYDVGQLGESKARLMLQELQEPFHASLEGVKQSRRRRSSRKLGD</sequence>